<dbReference type="PANTHER" id="PTHR24416">
    <property type="entry name" value="TYROSINE-PROTEIN KINASE RECEPTOR"/>
    <property type="match status" value="1"/>
</dbReference>
<evidence type="ECO:0000256" key="9">
    <source>
        <dbReference type="ARBA" id="ARBA00023018"/>
    </source>
</evidence>
<evidence type="ECO:0000256" key="14">
    <source>
        <dbReference type="ARBA" id="ARBA00023319"/>
    </source>
</evidence>
<dbReference type="FunFam" id="2.60.40.10:FF:000032">
    <property type="entry name" value="palladin isoform X1"/>
    <property type="match status" value="1"/>
</dbReference>
<comment type="caution">
    <text evidence="20">Lacks conserved residue(s) required for the propagation of feature annotation.</text>
</comment>
<keyword evidence="10 23" id="KW-0472">Membrane</keyword>
<dbReference type="GO" id="GO:0045202">
    <property type="term" value="C:synapse"/>
    <property type="evidence" value="ECO:0007669"/>
    <property type="project" value="UniProtKB-SubCell"/>
</dbReference>
<feature type="binding site" evidence="19">
    <location>
        <position position="672"/>
    </location>
    <ligand>
        <name>Mg(2+)</name>
        <dbReference type="ChEBI" id="CHEBI:18420"/>
    </ligand>
</feature>
<dbReference type="Pfam" id="PF07714">
    <property type="entry name" value="PK_Tyr_Ser-Thr"/>
    <property type="match status" value="1"/>
</dbReference>
<keyword evidence="19" id="KW-0479">Metal-binding</keyword>
<dbReference type="Pfam" id="PF01392">
    <property type="entry name" value="Fz"/>
    <property type="match status" value="1"/>
</dbReference>
<feature type="binding site" evidence="18">
    <location>
        <position position="637"/>
    </location>
    <ligand>
        <name>ATP</name>
        <dbReference type="ChEBI" id="CHEBI:30616"/>
    </ligand>
</feature>
<protein>
    <recommendedName>
        <fullName evidence="2">receptor protein-tyrosine kinase</fullName>
        <ecNumber evidence="2">2.7.10.1</ecNumber>
    </recommendedName>
</protein>
<feature type="transmembrane region" description="Helical" evidence="23">
    <location>
        <begin position="408"/>
        <end position="430"/>
    </location>
</feature>
<organism evidence="28 29">
    <name type="scientific">Oedothorax gibbosus</name>
    <dbReference type="NCBI Taxonomy" id="931172"/>
    <lineage>
        <taxon>Eukaryota</taxon>
        <taxon>Metazoa</taxon>
        <taxon>Ecdysozoa</taxon>
        <taxon>Arthropoda</taxon>
        <taxon>Chelicerata</taxon>
        <taxon>Arachnida</taxon>
        <taxon>Araneae</taxon>
        <taxon>Araneomorphae</taxon>
        <taxon>Entelegynae</taxon>
        <taxon>Araneoidea</taxon>
        <taxon>Linyphiidae</taxon>
        <taxon>Erigoninae</taxon>
        <taxon>Oedothorax</taxon>
    </lineage>
</organism>
<evidence type="ECO:0000259" key="24">
    <source>
        <dbReference type="PROSITE" id="PS50011"/>
    </source>
</evidence>
<comment type="caution">
    <text evidence="28">The sequence shown here is derived from an EMBL/GenBank/DDBJ whole genome shotgun (WGS) entry which is preliminary data.</text>
</comment>
<keyword evidence="8 23" id="KW-1133">Transmembrane helix</keyword>
<gene>
    <name evidence="28" type="ORF">JTE90_005488</name>
</gene>
<dbReference type="Gene3D" id="1.10.2000.10">
    <property type="entry name" value="Frizzled cysteine-rich domain"/>
    <property type="match status" value="1"/>
</dbReference>
<keyword evidence="7 18" id="KW-0067">ATP-binding</keyword>
<evidence type="ECO:0000259" key="25">
    <source>
        <dbReference type="PROSITE" id="PS50038"/>
    </source>
</evidence>
<dbReference type="InterPro" id="IPR038178">
    <property type="entry name" value="Kringle_sf"/>
</dbReference>
<dbReference type="InterPro" id="IPR036179">
    <property type="entry name" value="Ig-like_dom_sf"/>
</dbReference>
<feature type="binding site" evidence="21">
    <location>
        <position position="526"/>
    </location>
    <ligand>
        <name>ATP</name>
        <dbReference type="ChEBI" id="CHEBI:30616"/>
    </ligand>
</feature>
<evidence type="ECO:0000313" key="28">
    <source>
        <dbReference type="EMBL" id="KAG8185361.1"/>
    </source>
</evidence>
<evidence type="ECO:0000256" key="3">
    <source>
        <dbReference type="ARBA" id="ARBA00022553"/>
    </source>
</evidence>
<dbReference type="InterPro" id="IPR041775">
    <property type="entry name" value="Ror-like_CRD"/>
</dbReference>
<dbReference type="InterPro" id="IPR050122">
    <property type="entry name" value="RTK"/>
</dbReference>
<dbReference type="InterPro" id="IPR003599">
    <property type="entry name" value="Ig_sub"/>
</dbReference>
<keyword evidence="11" id="KW-1015">Disulfide bond</keyword>
<evidence type="ECO:0000256" key="12">
    <source>
        <dbReference type="ARBA" id="ARBA00023170"/>
    </source>
</evidence>
<dbReference type="SUPFAM" id="SSF56112">
    <property type="entry name" value="Protein kinase-like (PK-like)"/>
    <property type="match status" value="1"/>
</dbReference>
<feature type="region of interest" description="Disordered" evidence="22">
    <location>
        <begin position="438"/>
        <end position="465"/>
    </location>
</feature>
<keyword evidence="29" id="KW-1185">Reference proteome</keyword>
<feature type="domain" description="FZ" evidence="25">
    <location>
        <begin position="172"/>
        <end position="315"/>
    </location>
</feature>
<evidence type="ECO:0000256" key="11">
    <source>
        <dbReference type="ARBA" id="ARBA00023157"/>
    </source>
</evidence>
<keyword evidence="6 18" id="KW-0547">Nucleotide-binding</keyword>
<dbReference type="SMART" id="SM00409">
    <property type="entry name" value="IG"/>
    <property type="match status" value="1"/>
</dbReference>
<evidence type="ECO:0000256" key="15">
    <source>
        <dbReference type="ARBA" id="ARBA00034103"/>
    </source>
</evidence>
<dbReference type="SUPFAM" id="SSF63501">
    <property type="entry name" value="Frizzled cysteine-rich domain"/>
    <property type="match status" value="1"/>
</dbReference>
<evidence type="ECO:0000256" key="8">
    <source>
        <dbReference type="ARBA" id="ARBA00022989"/>
    </source>
</evidence>
<dbReference type="Gene3D" id="2.60.40.10">
    <property type="entry name" value="Immunoglobulins"/>
    <property type="match status" value="1"/>
</dbReference>
<dbReference type="GO" id="GO:0007169">
    <property type="term" value="P:cell surface receptor protein tyrosine kinase signaling pathway"/>
    <property type="evidence" value="ECO:0007669"/>
    <property type="project" value="TreeGrafter"/>
</dbReference>
<evidence type="ECO:0000256" key="13">
    <source>
        <dbReference type="ARBA" id="ARBA00023180"/>
    </source>
</evidence>
<feature type="region of interest" description="Disordered" evidence="22">
    <location>
        <begin position="1"/>
        <end position="24"/>
    </location>
</feature>
<dbReference type="InterPro" id="IPR020635">
    <property type="entry name" value="Tyr_kinase_cat_dom"/>
</dbReference>
<dbReference type="CDD" id="cd00108">
    <property type="entry name" value="KR"/>
    <property type="match status" value="1"/>
</dbReference>
<dbReference type="InterPro" id="IPR017441">
    <property type="entry name" value="Protein_kinase_ATP_BS"/>
</dbReference>
<feature type="domain" description="Kringle" evidence="26">
    <location>
        <begin position="333"/>
        <end position="403"/>
    </location>
</feature>
<evidence type="ECO:0000256" key="22">
    <source>
        <dbReference type="SAM" id="MobiDB-lite"/>
    </source>
</evidence>
<feature type="domain" description="Ig-like" evidence="27">
    <location>
        <begin position="39"/>
        <end position="132"/>
    </location>
</feature>
<dbReference type="SUPFAM" id="SSF48726">
    <property type="entry name" value="Immunoglobulin"/>
    <property type="match status" value="1"/>
</dbReference>
<keyword evidence="19" id="KW-0460">Magnesium</keyword>
<dbReference type="InterPro" id="IPR003598">
    <property type="entry name" value="Ig_sub2"/>
</dbReference>
<evidence type="ECO:0000256" key="17">
    <source>
        <dbReference type="PIRSR" id="PIRSR000615-1"/>
    </source>
</evidence>
<name>A0AAV6UM73_9ARAC</name>
<dbReference type="PROSITE" id="PS00109">
    <property type="entry name" value="PROTEIN_KINASE_TYR"/>
    <property type="match status" value="1"/>
</dbReference>
<dbReference type="Pfam" id="PF07679">
    <property type="entry name" value="I-set"/>
    <property type="match status" value="1"/>
</dbReference>
<dbReference type="Gene3D" id="1.10.510.10">
    <property type="entry name" value="Transferase(Phosphotransferase) domain 1"/>
    <property type="match status" value="1"/>
</dbReference>
<dbReference type="PRINTS" id="PR00018">
    <property type="entry name" value="KRINGLE"/>
</dbReference>
<dbReference type="GO" id="GO:0046872">
    <property type="term" value="F:metal ion binding"/>
    <property type="evidence" value="ECO:0007669"/>
    <property type="project" value="UniProtKB-KW"/>
</dbReference>
<dbReference type="Pfam" id="PF00051">
    <property type="entry name" value="Kringle"/>
    <property type="match status" value="1"/>
</dbReference>
<evidence type="ECO:0000256" key="19">
    <source>
        <dbReference type="PIRSR" id="PIRSR000615-3"/>
    </source>
</evidence>
<dbReference type="PROSITE" id="PS50038">
    <property type="entry name" value="FZ"/>
    <property type="match status" value="1"/>
</dbReference>
<keyword evidence="5 23" id="KW-0812">Transmembrane</keyword>
<evidence type="ECO:0000256" key="1">
    <source>
        <dbReference type="ARBA" id="ARBA00004479"/>
    </source>
</evidence>
<dbReference type="PRINTS" id="PR00109">
    <property type="entry name" value="TYRKINASE"/>
</dbReference>
<evidence type="ECO:0000256" key="20">
    <source>
        <dbReference type="PROSITE-ProRule" id="PRU00121"/>
    </source>
</evidence>
<dbReference type="PROSITE" id="PS50070">
    <property type="entry name" value="KRINGLE_2"/>
    <property type="match status" value="1"/>
</dbReference>
<dbReference type="InterPro" id="IPR007110">
    <property type="entry name" value="Ig-like_dom"/>
</dbReference>
<dbReference type="InterPro" id="IPR000719">
    <property type="entry name" value="Prot_kinase_dom"/>
</dbReference>
<dbReference type="Gene3D" id="2.40.20.10">
    <property type="entry name" value="Plasminogen Kringle 4"/>
    <property type="match status" value="1"/>
</dbReference>
<dbReference type="GO" id="GO:0005886">
    <property type="term" value="C:plasma membrane"/>
    <property type="evidence" value="ECO:0007669"/>
    <property type="project" value="TreeGrafter"/>
</dbReference>
<dbReference type="PROSITE" id="PS50835">
    <property type="entry name" value="IG_LIKE"/>
    <property type="match status" value="1"/>
</dbReference>
<reference evidence="28 29" key="1">
    <citation type="journal article" date="2022" name="Nat. Ecol. Evol.">
        <title>A masculinizing supergene underlies an exaggerated male reproductive morph in a spider.</title>
        <authorList>
            <person name="Hendrickx F."/>
            <person name="De Corte Z."/>
            <person name="Sonet G."/>
            <person name="Van Belleghem S.M."/>
            <person name="Kostlbacher S."/>
            <person name="Vangestel C."/>
        </authorList>
    </citation>
    <scope>NUCLEOTIDE SEQUENCE [LARGE SCALE GENOMIC DNA]</scope>
    <source>
        <strain evidence="28">W744_W776</strain>
    </source>
</reference>
<dbReference type="PIRSF" id="PIRSF000615">
    <property type="entry name" value="TyrPK_CSF1-R"/>
    <property type="match status" value="1"/>
</dbReference>
<dbReference type="AlphaFoldDB" id="A0AAV6UM73"/>
<keyword evidence="9" id="KW-0770">Synapse</keyword>
<dbReference type="SUPFAM" id="SSF57440">
    <property type="entry name" value="Kringle-like"/>
    <property type="match status" value="1"/>
</dbReference>
<dbReference type="Proteomes" id="UP000827092">
    <property type="component" value="Unassembled WGS sequence"/>
</dbReference>
<keyword evidence="14" id="KW-0393">Immunoglobulin domain</keyword>
<dbReference type="GO" id="GO:0017147">
    <property type="term" value="F:Wnt-protein binding"/>
    <property type="evidence" value="ECO:0007669"/>
    <property type="project" value="TreeGrafter"/>
</dbReference>
<dbReference type="InterPro" id="IPR011009">
    <property type="entry name" value="Kinase-like_dom_sf"/>
</dbReference>
<dbReference type="EMBL" id="JAFNEN010000338">
    <property type="protein sequence ID" value="KAG8185361.1"/>
    <property type="molecule type" value="Genomic_DNA"/>
</dbReference>
<feature type="binding site" evidence="19">
    <location>
        <position position="638"/>
    </location>
    <ligand>
        <name>Mg(2+)</name>
        <dbReference type="ChEBI" id="CHEBI:18420"/>
    </ligand>
</feature>
<dbReference type="GO" id="GO:0043235">
    <property type="term" value="C:receptor complex"/>
    <property type="evidence" value="ECO:0007669"/>
    <property type="project" value="TreeGrafter"/>
</dbReference>
<evidence type="ECO:0000256" key="10">
    <source>
        <dbReference type="ARBA" id="ARBA00023136"/>
    </source>
</evidence>
<evidence type="ECO:0000256" key="2">
    <source>
        <dbReference type="ARBA" id="ARBA00011902"/>
    </source>
</evidence>
<keyword evidence="12" id="KW-0675">Receptor</keyword>
<feature type="active site" description="Proton acceptor" evidence="17">
    <location>
        <position position="633"/>
    </location>
</feature>
<dbReference type="InterPro" id="IPR013806">
    <property type="entry name" value="Kringle-like"/>
</dbReference>
<evidence type="ECO:0000259" key="26">
    <source>
        <dbReference type="PROSITE" id="PS50070"/>
    </source>
</evidence>
<dbReference type="PANTHER" id="PTHR24416:SF611">
    <property type="entry name" value="TYROSINE-PROTEIN KINASE TRANSMEMBRANE RECEPTOR ROR"/>
    <property type="match status" value="1"/>
</dbReference>
<dbReference type="InterPro" id="IPR008266">
    <property type="entry name" value="Tyr_kinase_AS"/>
</dbReference>
<dbReference type="InterPro" id="IPR001245">
    <property type="entry name" value="Ser-Thr/Tyr_kinase_cat_dom"/>
</dbReference>
<evidence type="ECO:0000313" key="29">
    <source>
        <dbReference type="Proteomes" id="UP000827092"/>
    </source>
</evidence>
<accession>A0AAV6UM73</accession>
<dbReference type="SMART" id="SM00219">
    <property type="entry name" value="TyrKc"/>
    <property type="match status" value="1"/>
</dbReference>
<keyword evidence="3" id="KW-0597">Phosphoprotein</keyword>
<evidence type="ECO:0000259" key="27">
    <source>
        <dbReference type="PROSITE" id="PS50835"/>
    </source>
</evidence>
<comment type="subcellular location">
    <subcellularLocation>
        <location evidence="1">Membrane</location>
        <topology evidence="1">Single-pass type I membrane protein</topology>
    </subcellularLocation>
    <subcellularLocation>
        <location evidence="15">Synapse</location>
    </subcellularLocation>
</comment>
<dbReference type="SMART" id="SM00130">
    <property type="entry name" value="KR"/>
    <property type="match status" value="1"/>
</dbReference>
<sequence>MVDFGDSDRAKTSDGKKKTTKEDKRVDYTVKTTGNSAEASYLIVEKSLTNMTKDSGETVRMRCEVKGRPVPKIRWYKNEAPLEQEKGKVDVRKYSDGFGKTGSRLRIVQLDIHDTGYYKCEASNDKHSVETTGILIVKAGGRMQSPSIIPDFPPAFPHFPALGGRLPEFEQNDIGFCQHYRGVACSQLIGNKTVYVKASMTLNQMEEKLAAIFTILATGKEMTPECHKYAVPFFCHILFPPCDDTVPYPVPRHVCRDDCDTLESTTCRDEMSSARRHPLFVTQDLVPECEELPSSVETQGTFVVGKDGHSGCISLSVPRVILVDKERVVSEATCFDGRGESYRGPVSHTLSGHQCQAWSTDTEYAELAGGHNYCRNPGGLETQPWCFISDPHIKREICDIPKCADYGWLYIFLPSLVAAILISVLLTLWCKKRHRNKSCNSKHLSPHSTSAQLIPTHHSTSSGTQQIEMQPKFLPRIPLGIHEVSPQSIHFLHELGDGMFGKVFRGEMHHPRSASGQTVIHPVAIKTLQEGASSNTRAEFCREIETVSSLQHPNVVCLVGVCVGSGPLCMLFEYMFQCDLHEFLLVHSPHSDISARSDDGTPQILELMDFLAIAMQVASGMDYLSSKRYVHRDLAARNCLVSVDASPTSLSQSCLSGNPPTLMDNVLVKISDLGVSRNSCASEYFRIRNTLLPVRWMAPESLLYGTFTTESDVWSFGTLLWEIFSYGIRPYFNCDNQEVIDLVCTHQLLPRPEYCPPYVYSIMNDCWHDSPSHRPNFKEIYNRLCSVQTMHERTFSISHSVLSGSHQSSTGPSNKTLSTNLSCGTGNILMNGVRNGNVNVVPFPFCGSSAGFVSTKMIPPHRTHQCEQV</sequence>
<dbReference type="InterPro" id="IPR013098">
    <property type="entry name" value="Ig_I-set"/>
</dbReference>
<dbReference type="GO" id="GO:0004714">
    <property type="term" value="F:transmembrane receptor protein tyrosine kinase activity"/>
    <property type="evidence" value="ECO:0007669"/>
    <property type="project" value="UniProtKB-EC"/>
</dbReference>
<dbReference type="Gene3D" id="3.30.200.20">
    <property type="entry name" value="Phosphorylase Kinase, domain 1"/>
    <property type="match status" value="1"/>
</dbReference>
<dbReference type="GO" id="GO:0005524">
    <property type="term" value="F:ATP binding"/>
    <property type="evidence" value="ECO:0007669"/>
    <property type="project" value="UniProtKB-UniRule"/>
</dbReference>
<feature type="domain" description="Protein kinase" evidence="24">
    <location>
        <begin position="489"/>
        <end position="794"/>
    </location>
</feature>
<evidence type="ECO:0000256" key="16">
    <source>
        <dbReference type="ARBA" id="ARBA00051243"/>
    </source>
</evidence>
<comment type="catalytic activity">
    <reaction evidence="16">
        <text>L-tyrosyl-[protein] + ATP = O-phospho-L-tyrosyl-[protein] + ADP + H(+)</text>
        <dbReference type="Rhea" id="RHEA:10596"/>
        <dbReference type="Rhea" id="RHEA-COMP:10136"/>
        <dbReference type="Rhea" id="RHEA-COMP:20101"/>
        <dbReference type="ChEBI" id="CHEBI:15378"/>
        <dbReference type="ChEBI" id="CHEBI:30616"/>
        <dbReference type="ChEBI" id="CHEBI:46858"/>
        <dbReference type="ChEBI" id="CHEBI:61978"/>
        <dbReference type="ChEBI" id="CHEBI:456216"/>
        <dbReference type="EC" id="2.7.10.1"/>
    </reaction>
</comment>
<evidence type="ECO:0000256" key="5">
    <source>
        <dbReference type="ARBA" id="ARBA00022692"/>
    </source>
</evidence>
<evidence type="ECO:0000256" key="18">
    <source>
        <dbReference type="PIRSR" id="PIRSR000615-2"/>
    </source>
</evidence>
<dbReference type="InterPro" id="IPR020067">
    <property type="entry name" value="Frizzled_dom"/>
</dbReference>
<dbReference type="SMART" id="SM00408">
    <property type="entry name" value="IGc2"/>
    <property type="match status" value="1"/>
</dbReference>
<dbReference type="InterPro" id="IPR036790">
    <property type="entry name" value="Frizzled_dom_sf"/>
</dbReference>
<evidence type="ECO:0000256" key="21">
    <source>
        <dbReference type="PROSITE-ProRule" id="PRU10141"/>
    </source>
</evidence>
<evidence type="ECO:0000256" key="7">
    <source>
        <dbReference type="ARBA" id="ARBA00022840"/>
    </source>
</evidence>
<dbReference type="InterPro" id="IPR013783">
    <property type="entry name" value="Ig-like_fold"/>
</dbReference>
<dbReference type="InterPro" id="IPR000001">
    <property type="entry name" value="Kringle"/>
</dbReference>
<dbReference type="PROSITE" id="PS00021">
    <property type="entry name" value="KRINGLE_1"/>
    <property type="match status" value="1"/>
</dbReference>
<dbReference type="InterPro" id="IPR018056">
    <property type="entry name" value="Kringle_CS"/>
</dbReference>
<dbReference type="EC" id="2.7.10.1" evidence="2"/>
<dbReference type="PROSITE" id="PS00107">
    <property type="entry name" value="PROTEIN_KINASE_ATP"/>
    <property type="match status" value="1"/>
</dbReference>
<proteinExistence type="predicted"/>
<dbReference type="PROSITE" id="PS50011">
    <property type="entry name" value="PROTEIN_KINASE_DOM"/>
    <property type="match status" value="1"/>
</dbReference>
<evidence type="ECO:0000256" key="6">
    <source>
        <dbReference type="ARBA" id="ARBA00022741"/>
    </source>
</evidence>
<evidence type="ECO:0000256" key="23">
    <source>
        <dbReference type="SAM" id="Phobius"/>
    </source>
</evidence>
<keyword evidence="4 20" id="KW-0420">Kringle</keyword>
<evidence type="ECO:0000256" key="4">
    <source>
        <dbReference type="ARBA" id="ARBA00022572"/>
    </source>
</evidence>
<dbReference type="CDD" id="cd07459">
    <property type="entry name" value="CRD_TK_ROR_like"/>
    <property type="match status" value="1"/>
</dbReference>
<keyword evidence="13" id="KW-0325">Glycoprotein</keyword>